<dbReference type="InterPro" id="IPR000600">
    <property type="entry name" value="ROK"/>
</dbReference>
<organism evidence="2 3">
    <name type="scientific">Amycolatopsis pretoriensis</name>
    <dbReference type="NCBI Taxonomy" id="218821"/>
    <lineage>
        <taxon>Bacteria</taxon>
        <taxon>Bacillati</taxon>
        <taxon>Actinomycetota</taxon>
        <taxon>Actinomycetes</taxon>
        <taxon>Pseudonocardiales</taxon>
        <taxon>Pseudonocardiaceae</taxon>
        <taxon>Amycolatopsis</taxon>
    </lineage>
</organism>
<keyword evidence="2" id="KW-0808">Transferase</keyword>
<dbReference type="PANTHER" id="PTHR18964">
    <property type="entry name" value="ROK (REPRESSOR, ORF, KINASE) FAMILY"/>
    <property type="match status" value="1"/>
</dbReference>
<keyword evidence="3" id="KW-1185">Reference proteome</keyword>
<proteinExistence type="inferred from homology"/>
<comment type="similarity">
    <text evidence="1">Belongs to the ROK (NagC/XylR) family.</text>
</comment>
<gene>
    <name evidence="2" type="ORF">SAMN05421837_103995</name>
</gene>
<dbReference type="AlphaFoldDB" id="A0A1H5QNI2"/>
<dbReference type="Pfam" id="PF00480">
    <property type="entry name" value="ROK"/>
    <property type="match status" value="1"/>
</dbReference>
<accession>A0A1H5QNI2</accession>
<dbReference type="SUPFAM" id="SSF53067">
    <property type="entry name" value="Actin-like ATPase domain"/>
    <property type="match status" value="1"/>
</dbReference>
<dbReference type="PANTHER" id="PTHR18964:SF149">
    <property type="entry name" value="BIFUNCTIONAL UDP-N-ACETYLGLUCOSAMINE 2-EPIMERASE_N-ACETYLMANNOSAMINE KINASE"/>
    <property type="match status" value="1"/>
</dbReference>
<dbReference type="EMBL" id="FNUJ01000003">
    <property type="protein sequence ID" value="SEF27692.1"/>
    <property type="molecule type" value="Genomic_DNA"/>
</dbReference>
<dbReference type="OrthoDB" id="3189808at2"/>
<reference evidence="3" key="1">
    <citation type="submission" date="2016-10" db="EMBL/GenBank/DDBJ databases">
        <authorList>
            <person name="Varghese N."/>
            <person name="Submissions S."/>
        </authorList>
    </citation>
    <scope>NUCLEOTIDE SEQUENCE [LARGE SCALE GENOMIC DNA]</scope>
    <source>
        <strain evidence="3">DSM 44654</strain>
    </source>
</reference>
<sequence length="404" mass="41999">MGVPAAETIRTVLWAICVDGASNRVAIAGRSGTARSTVASTVEFLIAQGVLVERDVHDGSRGRPARELALGPRSPLAGIVAFTPGATIAAISDLHGIVRSRRVVRNALSIGPETAVDTAALMIDEMIEQQPAQSRVELVVASIGAPVNVRTGSVVRSNNRSGPVSFPSLGWEDFPVASYLSRVLGAPAILENDVHLLTIGDGVGVGRDRLPLVRLHASIGLGAGFLDSDGQLFRGVGGVAGDVAHLVLESSSKHVCWCGKRGCISQTATIHSIGRDLGLPAPAGDQRLPAVLREAVANHDESAVQRIRDAADAVGRLAAVLVDVLNPGRLVLSGELLHLGSDALTRIRTAVFERALPSASRHVDVTVATDDEDGTLPGAARLAADRMLSDPAALRMMRVAGAAI</sequence>
<dbReference type="Gene3D" id="1.10.10.10">
    <property type="entry name" value="Winged helix-like DNA-binding domain superfamily/Winged helix DNA-binding domain"/>
    <property type="match status" value="1"/>
</dbReference>
<protein>
    <submittedName>
        <fullName evidence="2">Sugar kinase of the NBD/HSP70 family, may contain an N-terminal HTH domain</fullName>
    </submittedName>
</protein>
<keyword evidence="2" id="KW-0418">Kinase</keyword>
<dbReference type="GO" id="GO:0016301">
    <property type="term" value="F:kinase activity"/>
    <property type="evidence" value="ECO:0007669"/>
    <property type="project" value="UniProtKB-KW"/>
</dbReference>
<name>A0A1H5QNI2_9PSEU</name>
<dbReference type="InterPro" id="IPR043129">
    <property type="entry name" value="ATPase_NBD"/>
</dbReference>
<dbReference type="Gene3D" id="3.30.420.40">
    <property type="match status" value="2"/>
</dbReference>
<dbReference type="RefSeq" id="WP_086673284.1">
    <property type="nucleotide sequence ID" value="NZ_FNUJ01000003.1"/>
</dbReference>
<evidence type="ECO:0000313" key="3">
    <source>
        <dbReference type="Proteomes" id="UP000198878"/>
    </source>
</evidence>
<dbReference type="InterPro" id="IPR036390">
    <property type="entry name" value="WH_DNA-bd_sf"/>
</dbReference>
<evidence type="ECO:0000256" key="1">
    <source>
        <dbReference type="ARBA" id="ARBA00006479"/>
    </source>
</evidence>
<dbReference type="SUPFAM" id="SSF46785">
    <property type="entry name" value="Winged helix' DNA-binding domain"/>
    <property type="match status" value="1"/>
</dbReference>
<dbReference type="Proteomes" id="UP000198878">
    <property type="component" value="Unassembled WGS sequence"/>
</dbReference>
<evidence type="ECO:0000313" key="2">
    <source>
        <dbReference type="EMBL" id="SEF27692.1"/>
    </source>
</evidence>
<dbReference type="STRING" id="218821.SAMN05421837_103995"/>
<dbReference type="InterPro" id="IPR036388">
    <property type="entry name" value="WH-like_DNA-bd_sf"/>
</dbReference>